<evidence type="ECO:0000313" key="5">
    <source>
        <dbReference type="Proteomes" id="UP000232188"/>
    </source>
</evidence>
<comment type="caution">
    <text evidence="2">The sequence shown here is derived from an EMBL/GenBank/DDBJ whole genome shotgun (WGS) entry which is preliminary data.</text>
</comment>
<dbReference type="Proteomes" id="UP000232149">
    <property type="component" value="Unassembled WGS sequence"/>
</dbReference>
<proteinExistence type="predicted"/>
<evidence type="ECO:0000313" key="4">
    <source>
        <dbReference type="Proteomes" id="UP000232149"/>
    </source>
</evidence>
<evidence type="ECO:0000256" key="1">
    <source>
        <dbReference type="SAM" id="MobiDB-lite"/>
    </source>
</evidence>
<protein>
    <submittedName>
        <fullName evidence="2">Uncharacterized protein</fullName>
    </submittedName>
</protein>
<reference evidence="4 5" key="1">
    <citation type="submission" date="2017-07" db="EMBL/GenBank/DDBJ databases">
        <title>Leptospira spp. isolated from tropical soils.</title>
        <authorList>
            <person name="Thibeaux R."/>
            <person name="Iraola G."/>
            <person name="Ferres I."/>
            <person name="Bierque E."/>
            <person name="Girault D."/>
            <person name="Soupe-Gilbert M.-E."/>
            <person name="Picardeau M."/>
            <person name="Goarant C."/>
        </authorList>
    </citation>
    <scope>NUCLEOTIDE SEQUENCE [LARGE SCALE GENOMIC DNA]</scope>
    <source>
        <strain evidence="2 5">FH2-B-C1</strain>
        <strain evidence="3 4">FH2-B-D1</strain>
    </source>
</reference>
<evidence type="ECO:0000313" key="2">
    <source>
        <dbReference type="EMBL" id="PJZ54787.1"/>
    </source>
</evidence>
<accession>A0A2M9YTC9</accession>
<keyword evidence="4" id="KW-1185">Reference proteome</keyword>
<dbReference type="EMBL" id="NPDU01000032">
    <property type="protein sequence ID" value="PJZ61450.1"/>
    <property type="molecule type" value="Genomic_DNA"/>
</dbReference>
<name>A0A2M9YTC9_9LEPT</name>
<organism evidence="2 5">
    <name type="scientific">Leptospira adleri</name>
    <dbReference type="NCBI Taxonomy" id="2023186"/>
    <lineage>
        <taxon>Bacteria</taxon>
        <taxon>Pseudomonadati</taxon>
        <taxon>Spirochaetota</taxon>
        <taxon>Spirochaetia</taxon>
        <taxon>Leptospirales</taxon>
        <taxon>Leptospiraceae</taxon>
        <taxon>Leptospira</taxon>
    </lineage>
</organism>
<feature type="region of interest" description="Disordered" evidence="1">
    <location>
        <begin position="35"/>
        <end position="68"/>
    </location>
</feature>
<evidence type="ECO:0000313" key="3">
    <source>
        <dbReference type="EMBL" id="PJZ61450.1"/>
    </source>
</evidence>
<gene>
    <name evidence="3" type="ORF">CH376_13220</name>
    <name evidence="2" type="ORF">CH380_03495</name>
</gene>
<sequence length="68" mass="7805">MVIFLSPKETEVASRKKLAMRNEFFRGIGSIEKKHKKKISTGRKRQDASVKSSLSELRLHREIARAPP</sequence>
<dbReference type="EMBL" id="NPDV01000002">
    <property type="protein sequence ID" value="PJZ54787.1"/>
    <property type="molecule type" value="Genomic_DNA"/>
</dbReference>
<feature type="compositionally biased region" description="Basic and acidic residues" evidence="1">
    <location>
        <begin position="57"/>
        <end position="68"/>
    </location>
</feature>
<dbReference type="AlphaFoldDB" id="A0A2M9YTC9"/>
<dbReference type="Proteomes" id="UP000232188">
    <property type="component" value="Unassembled WGS sequence"/>
</dbReference>